<evidence type="ECO:0000313" key="3">
    <source>
        <dbReference type="EMBL" id="KIM78318.1"/>
    </source>
</evidence>
<proteinExistence type="predicted"/>
<dbReference type="HOGENOM" id="CLU_017363_0_0_1"/>
<feature type="compositionally biased region" description="Basic and acidic residues" evidence="1">
    <location>
        <begin position="816"/>
        <end position="830"/>
    </location>
</feature>
<dbReference type="STRING" id="765440.A0A0C3AWD2"/>
<dbReference type="InterPro" id="IPR045967">
    <property type="entry name" value="HAM1-like_N"/>
</dbReference>
<dbReference type="EMBL" id="KN833017">
    <property type="protein sequence ID" value="KIM78318.1"/>
    <property type="molecule type" value="Genomic_DNA"/>
</dbReference>
<dbReference type="InParanoid" id="A0A0C3AWD2"/>
<feature type="domain" description="HAM1-like N-terminal" evidence="2">
    <location>
        <begin position="35"/>
        <end position="211"/>
    </location>
</feature>
<feature type="region of interest" description="Disordered" evidence="1">
    <location>
        <begin position="1"/>
        <end position="27"/>
    </location>
</feature>
<evidence type="ECO:0000256" key="1">
    <source>
        <dbReference type="SAM" id="MobiDB-lite"/>
    </source>
</evidence>
<dbReference type="Proteomes" id="UP000054166">
    <property type="component" value="Unassembled WGS sequence"/>
</dbReference>
<sequence>MGATFSQKAAESEPLVAPPSNSLPEPTSHFQKAIDILAALKANKLPSQDQLNAFLRLFLRADVLDVDRVVGHGPVSDNVKKVVLDVREVIEAAVQIGMEKNDDDRVQDLLFECSMIEAAPVRVNINQVDQEDVTPNADPSDDLTPNITQSPKSLFALLLTSATFRLILSSLLSSAQELVASTEKAVEDIAGQVEAGIKQVEKVAGAGYFDQIKETGAFVWEGMGEAGGDDTADRLRDEIVTRVQQTLLLAHRNPEHISALRTMLAIIRKYSSEFTPTTAIKPTVDLDIHLTRAFDDLKILLERCASGTSLDPLIASLRSFMKHLTTDPPEVNSDLQTFFTDLGSWFDAALDHSEYITSREATSLLQDLYDRARRLLTDSEVEGPSQDMRQMSSFTSSFVSTLSHDRALVRLTSALDTLSVDTETFRQDALTAPGKWREELWRDLVAWVVPKILKALRNVPMPRVEYMDQNVDLALDSFVLASTDGEDARTSASASFPPDRVELQNWKEVPLGDDEDPQTGTRTTARVHVDGLKASARAVGYYLRYKGWWMGYSDEGVLDVSVGGANTDGLVVDIDLETDSNAWRPSISSEVNSNFDKPFFVVTSIHAIIPELSFTFSKSKHWILNKLFVRPILSGSIGKKVLGGMLEGQTRSGLEALEGVMRGVRKGAERRARARAKEEKMEAPVWRDYWEGLLEEVAPSEKVVEGNEVEEPHHLESNLTATVKGIVHTSTTQPITSSSSPPTPSETVLAIGAGTHLFPRKGGPYNEPPAPSPAQVAGEAMDEVREAAEDAADTTRGVVEGADDVGMGILQDVEGAGERFGERESVERRRTGWRSSVFDL</sequence>
<feature type="region of interest" description="Disordered" evidence="1">
    <location>
        <begin position="816"/>
        <end position="840"/>
    </location>
</feature>
<protein>
    <recommendedName>
        <fullName evidence="2">HAM1-like N-terminal domain-containing protein</fullName>
    </recommendedName>
</protein>
<accession>A0A0C3AWD2</accession>
<organism evidence="3 4">
    <name type="scientific">Piloderma croceum (strain F 1598)</name>
    <dbReference type="NCBI Taxonomy" id="765440"/>
    <lineage>
        <taxon>Eukaryota</taxon>
        <taxon>Fungi</taxon>
        <taxon>Dikarya</taxon>
        <taxon>Basidiomycota</taxon>
        <taxon>Agaricomycotina</taxon>
        <taxon>Agaricomycetes</taxon>
        <taxon>Agaricomycetidae</taxon>
        <taxon>Atheliales</taxon>
        <taxon>Atheliaceae</taxon>
        <taxon>Piloderma</taxon>
    </lineage>
</organism>
<gene>
    <name evidence="3" type="ORF">PILCRDRAFT_595385</name>
</gene>
<dbReference type="OrthoDB" id="5407957at2759"/>
<dbReference type="PANTHER" id="PTHR31138">
    <property type="entry name" value="CHROMOSOME 19, WHOLE GENOME SHOTGUN SEQUENCE"/>
    <property type="match status" value="1"/>
</dbReference>
<evidence type="ECO:0000259" key="2">
    <source>
        <dbReference type="Pfam" id="PF19343"/>
    </source>
</evidence>
<dbReference type="PANTHER" id="PTHR31138:SF1">
    <property type="entry name" value="PDZ DOMAIN-CONTAINING PROTEIN"/>
    <property type="match status" value="1"/>
</dbReference>
<reference evidence="3 4" key="1">
    <citation type="submission" date="2014-04" db="EMBL/GenBank/DDBJ databases">
        <authorList>
            <consortium name="DOE Joint Genome Institute"/>
            <person name="Kuo A."/>
            <person name="Tarkka M."/>
            <person name="Buscot F."/>
            <person name="Kohler A."/>
            <person name="Nagy L.G."/>
            <person name="Floudas D."/>
            <person name="Copeland A."/>
            <person name="Barry K.W."/>
            <person name="Cichocki N."/>
            <person name="Veneault-Fourrey C."/>
            <person name="LaButti K."/>
            <person name="Lindquist E.A."/>
            <person name="Lipzen A."/>
            <person name="Lundell T."/>
            <person name="Morin E."/>
            <person name="Murat C."/>
            <person name="Sun H."/>
            <person name="Tunlid A."/>
            <person name="Henrissat B."/>
            <person name="Grigoriev I.V."/>
            <person name="Hibbett D.S."/>
            <person name="Martin F."/>
            <person name="Nordberg H.P."/>
            <person name="Cantor M.N."/>
            <person name="Hua S.X."/>
        </authorList>
    </citation>
    <scope>NUCLEOTIDE SEQUENCE [LARGE SCALE GENOMIC DNA]</scope>
    <source>
        <strain evidence="3 4">F 1598</strain>
    </source>
</reference>
<dbReference type="Pfam" id="PF19343">
    <property type="entry name" value="HAM1_N"/>
    <property type="match status" value="2"/>
</dbReference>
<reference evidence="4" key="2">
    <citation type="submission" date="2015-01" db="EMBL/GenBank/DDBJ databases">
        <title>Evolutionary Origins and Diversification of the Mycorrhizal Mutualists.</title>
        <authorList>
            <consortium name="DOE Joint Genome Institute"/>
            <consortium name="Mycorrhizal Genomics Consortium"/>
            <person name="Kohler A."/>
            <person name="Kuo A."/>
            <person name="Nagy L.G."/>
            <person name="Floudas D."/>
            <person name="Copeland A."/>
            <person name="Barry K.W."/>
            <person name="Cichocki N."/>
            <person name="Veneault-Fourrey C."/>
            <person name="LaButti K."/>
            <person name="Lindquist E.A."/>
            <person name="Lipzen A."/>
            <person name="Lundell T."/>
            <person name="Morin E."/>
            <person name="Murat C."/>
            <person name="Riley R."/>
            <person name="Ohm R."/>
            <person name="Sun H."/>
            <person name="Tunlid A."/>
            <person name="Henrissat B."/>
            <person name="Grigoriev I.V."/>
            <person name="Hibbett D.S."/>
            <person name="Martin F."/>
        </authorList>
    </citation>
    <scope>NUCLEOTIDE SEQUENCE [LARGE SCALE GENOMIC DNA]</scope>
    <source>
        <strain evidence="4">F 1598</strain>
    </source>
</reference>
<name>A0A0C3AWD2_PILCF</name>
<dbReference type="AlphaFoldDB" id="A0A0C3AWD2"/>
<feature type="domain" description="HAM1-like N-terminal" evidence="2">
    <location>
        <begin position="236"/>
        <end position="580"/>
    </location>
</feature>
<evidence type="ECO:0000313" key="4">
    <source>
        <dbReference type="Proteomes" id="UP000054166"/>
    </source>
</evidence>
<keyword evidence="4" id="KW-1185">Reference proteome</keyword>